<comment type="caution">
    <text evidence="2">The sequence shown here is derived from an EMBL/GenBank/DDBJ whole genome shotgun (WGS) entry which is preliminary data.</text>
</comment>
<protein>
    <recommendedName>
        <fullName evidence="4">DUF3105 domain-containing protein</fullName>
    </recommendedName>
</protein>
<proteinExistence type="predicted"/>
<keyword evidence="1" id="KW-0812">Transmembrane</keyword>
<keyword evidence="3" id="KW-1185">Reference proteome</keyword>
<organism evidence="2 3">
    <name type="scientific">Arthrobacter pityocampae</name>
    <dbReference type="NCBI Taxonomy" id="547334"/>
    <lineage>
        <taxon>Bacteria</taxon>
        <taxon>Bacillati</taxon>
        <taxon>Actinomycetota</taxon>
        <taxon>Actinomycetes</taxon>
        <taxon>Micrococcales</taxon>
        <taxon>Micrococcaceae</taxon>
        <taxon>Arthrobacter</taxon>
    </lineage>
</organism>
<dbReference type="GO" id="GO:0005737">
    <property type="term" value="C:cytoplasm"/>
    <property type="evidence" value="ECO:0007669"/>
    <property type="project" value="TreeGrafter"/>
</dbReference>
<dbReference type="AlphaFoldDB" id="A0A2S5IVS8"/>
<reference evidence="2 3" key="1">
    <citation type="journal article" date="2014" name="Int. J. Syst. Evol. Microbiol.">
        <title>Arthrobacter pityocampae sp. nov., isolated from Thaumetopoea pityocampa (Lep., Thaumetopoeidae).</title>
        <authorList>
            <person name="Ince I.A."/>
            <person name="Demirbag Z."/>
            <person name="Kati H."/>
        </authorList>
    </citation>
    <scope>NUCLEOTIDE SEQUENCE [LARGE SCALE GENOMIC DNA]</scope>
    <source>
        <strain evidence="2 3">Tp2</strain>
    </source>
</reference>
<dbReference type="InterPro" id="IPR021454">
    <property type="entry name" value="DUF3105"/>
</dbReference>
<keyword evidence="1" id="KW-0472">Membrane</keyword>
<dbReference type="Pfam" id="PF11303">
    <property type="entry name" value="DUF3105"/>
    <property type="match status" value="1"/>
</dbReference>
<evidence type="ECO:0008006" key="4">
    <source>
        <dbReference type="Google" id="ProtNLM"/>
    </source>
</evidence>
<keyword evidence="1" id="KW-1133">Transmembrane helix</keyword>
<dbReference type="RefSeq" id="WP_104122070.1">
    <property type="nucleotide sequence ID" value="NZ_PRKW01000005.1"/>
</dbReference>
<dbReference type="EMBL" id="PRKW01000005">
    <property type="protein sequence ID" value="PPB48668.1"/>
    <property type="molecule type" value="Genomic_DNA"/>
</dbReference>
<evidence type="ECO:0000313" key="2">
    <source>
        <dbReference type="EMBL" id="PPB48668.1"/>
    </source>
</evidence>
<feature type="transmembrane region" description="Helical" evidence="1">
    <location>
        <begin position="32"/>
        <end position="54"/>
    </location>
</feature>
<dbReference type="PANTHER" id="PTHR34179">
    <property type="entry name" value="TUMOR PROTEIN P53-INDUCIBLE PROTEIN 13"/>
    <property type="match status" value="1"/>
</dbReference>
<dbReference type="OrthoDB" id="164831at2"/>
<dbReference type="Proteomes" id="UP000239297">
    <property type="component" value="Unassembled WGS sequence"/>
</dbReference>
<evidence type="ECO:0000256" key="1">
    <source>
        <dbReference type="SAM" id="Phobius"/>
    </source>
</evidence>
<dbReference type="PANTHER" id="PTHR34179:SF1">
    <property type="entry name" value="TUMOR PROTEIN P53-INDUCIBLE PROTEIN 13"/>
    <property type="match status" value="1"/>
</dbReference>
<evidence type="ECO:0000313" key="3">
    <source>
        <dbReference type="Proteomes" id="UP000239297"/>
    </source>
</evidence>
<sequence length="217" mass="23455">MNKKRSQENQDRQARLAAIQAQQRAGERKRNALIFGGIGAVILAIIIAVTLVIVNQVQDNRERDALASQPIEGVQEYPDVTFDHVDGPVEYEQSPPVGGDHNPVWTNCGVYTEPLPNENTVHSMEHGAVWIAYNPDIGQAEIDKLTELVGSRSYVLLSPYPGLESPVAASAWGLQLTADSADDPRLVTFLTKYIQGEQTREPGAACSGGLTPPGLAS</sequence>
<gene>
    <name evidence="2" type="ORF">C4K88_13160</name>
</gene>
<accession>A0A2S5IVS8</accession>
<name>A0A2S5IVS8_9MICC</name>